<gene>
    <name evidence="2" type="ORF">NCGR_LOCUS54155</name>
</gene>
<dbReference type="Proteomes" id="UP000604825">
    <property type="component" value="Unassembled WGS sequence"/>
</dbReference>
<dbReference type="AlphaFoldDB" id="A0A811RM42"/>
<evidence type="ECO:0000313" key="2">
    <source>
        <dbReference type="EMBL" id="CAD6270865.1"/>
    </source>
</evidence>
<accession>A0A811RM42</accession>
<dbReference type="EMBL" id="CAJGYO010000015">
    <property type="protein sequence ID" value="CAD6270865.1"/>
    <property type="molecule type" value="Genomic_DNA"/>
</dbReference>
<evidence type="ECO:0000256" key="1">
    <source>
        <dbReference type="SAM" id="MobiDB-lite"/>
    </source>
</evidence>
<dbReference type="OrthoDB" id="684590at2759"/>
<dbReference type="PANTHER" id="PTHR37258">
    <property type="entry name" value="FANTOM PROTEIN"/>
    <property type="match status" value="1"/>
</dbReference>
<feature type="region of interest" description="Disordered" evidence="1">
    <location>
        <begin position="70"/>
        <end position="106"/>
    </location>
</feature>
<proteinExistence type="predicted"/>
<protein>
    <submittedName>
        <fullName evidence="2">Uncharacterized protein</fullName>
    </submittedName>
</protein>
<organism evidence="2 3">
    <name type="scientific">Miscanthus lutarioriparius</name>
    <dbReference type="NCBI Taxonomy" id="422564"/>
    <lineage>
        <taxon>Eukaryota</taxon>
        <taxon>Viridiplantae</taxon>
        <taxon>Streptophyta</taxon>
        <taxon>Embryophyta</taxon>
        <taxon>Tracheophyta</taxon>
        <taxon>Spermatophyta</taxon>
        <taxon>Magnoliopsida</taxon>
        <taxon>Liliopsida</taxon>
        <taxon>Poales</taxon>
        <taxon>Poaceae</taxon>
        <taxon>PACMAD clade</taxon>
        <taxon>Panicoideae</taxon>
        <taxon>Andropogonodae</taxon>
        <taxon>Andropogoneae</taxon>
        <taxon>Saccharinae</taxon>
        <taxon>Miscanthus</taxon>
    </lineage>
</organism>
<reference evidence="2" key="1">
    <citation type="submission" date="2020-10" db="EMBL/GenBank/DDBJ databases">
        <authorList>
            <person name="Han B."/>
            <person name="Lu T."/>
            <person name="Zhao Q."/>
            <person name="Huang X."/>
            <person name="Zhao Y."/>
        </authorList>
    </citation>
    <scope>NUCLEOTIDE SEQUENCE</scope>
</reference>
<comment type="caution">
    <text evidence="2">The sequence shown here is derived from an EMBL/GenBank/DDBJ whole genome shotgun (WGS) entry which is preliminary data.</text>
</comment>
<sequence length="284" mass="32426">MSTNATATKTPSWLHRLHVKKGISMPSNLQIDNLIYGDGSQPSLCFPVPTSSSCHHKNPLDIAKNQVQKATKLKRCKPPRNPTRQSPRFNRPHLSQPKPQPQPTTMVSNVSRIPSFDPIDTLSLNKAFRKKKQSTSNTLCNVYYTIMDASIDKCKATKKSICSDDFGKASSKNHEETFEQHDSIVKGKRRFSLLSKMQENYEKKEKEATLQEKSIKVKNNYKIECMTSAAKNRCRSIDITVIDTSIDGWKATKKLTYRGDFWEVANEKSMLACLNKRMPMRRRK</sequence>
<evidence type="ECO:0000313" key="3">
    <source>
        <dbReference type="Proteomes" id="UP000604825"/>
    </source>
</evidence>
<dbReference type="PANTHER" id="PTHR37258:SF2">
    <property type="match status" value="1"/>
</dbReference>
<name>A0A811RM42_9POAL</name>
<keyword evidence="3" id="KW-1185">Reference proteome</keyword>